<reference evidence="6" key="1">
    <citation type="submission" date="2019-09" db="EMBL/GenBank/DDBJ databases">
        <authorList>
            <person name="Zhang L."/>
        </authorList>
    </citation>
    <scope>NUCLEOTIDE SEQUENCE</scope>
</reference>
<dbReference type="Pfam" id="PF00201">
    <property type="entry name" value="UDPGT"/>
    <property type="match status" value="1"/>
</dbReference>
<dbReference type="OrthoDB" id="5835829at2759"/>
<dbReference type="SUPFAM" id="SSF53756">
    <property type="entry name" value="UDP-Glycosyltransferase/glycogen phosphorylase"/>
    <property type="match status" value="1"/>
</dbReference>
<dbReference type="EC" id="2.4.1.-" evidence="5"/>
<dbReference type="Gene3D" id="3.40.50.2000">
    <property type="entry name" value="Glycogen Phosphorylase B"/>
    <property type="match status" value="2"/>
</dbReference>
<keyword evidence="2 4" id="KW-0328">Glycosyltransferase</keyword>
<dbReference type="PANTHER" id="PTHR48048">
    <property type="entry name" value="GLYCOSYLTRANSFERASE"/>
    <property type="match status" value="1"/>
</dbReference>
<evidence type="ECO:0000256" key="3">
    <source>
        <dbReference type="ARBA" id="ARBA00022679"/>
    </source>
</evidence>
<organism evidence="6">
    <name type="scientific">Nymphaea colorata</name>
    <name type="common">pocket water lily</name>
    <dbReference type="NCBI Taxonomy" id="210225"/>
    <lineage>
        <taxon>Eukaryota</taxon>
        <taxon>Viridiplantae</taxon>
        <taxon>Streptophyta</taxon>
        <taxon>Embryophyta</taxon>
        <taxon>Tracheophyta</taxon>
        <taxon>Spermatophyta</taxon>
        <taxon>Magnoliopsida</taxon>
        <taxon>Nymphaeales</taxon>
        <taxon>Nymphaeaceae</taxon>
        <taxon>Nymphaea</taxon>
    </lineage>
</organism>
<evidence type="ECO:0000313" key="6">
    <source>
        <dbReference type="EMBL" id="VVV65816.1"/>
    </source>
</evidence>
<evidence type="ECO:0000256" key="1">
    <source>
        <dbReference type="ARBA" id="ARBA00009995"/>
    </source>
</evidence>
<evidence type="ECO:0000256" key="5">
    <source>
        <dbReference type="RuleBase" id="RU362057"/>
    </source>
</evidence>
<accession>A0A5K0XKQ4</accession>
<dbReference type="InterPro" id="IPR050481">
    <property type="entry name" value="UDP-glycosyltransf_plant"/>
</dbReference>
<dbReference type="PANTHER" id="PTHR48048:SF30">
    <property type="entry name" value="GLYCOSYLTRANSFERASE"/>
    <property type="match status" value="1"/>
</dbReference>
<dbReference type="PROSITE" id="PS00375">
    <property type="entry name" value="UDPGT"/>
    <property type="match status" value="1"/>
</dbReference>
<dbReference type="EMBL" id="LR721776">
    <property type="protein sequence ID" value="VVV65816.1"/>
    <property type="molecule type" value="Genomic_DNA"/>
</dbReference>
<keyword evidence="3 4" id="KW-0808">Transferase</keyword>
<gene>
    <name evidence="6" type="ORF">NYM_LOCUS6617</name>
</gene>
<dbReference type="InterPro" id="IPR002213">
    <property type="entry name" value="UDP_glucos_trans"/>
</dbReference>
<dbReference type="FunFam" id="3.40.50.2000:FF:000056">
    <property type="entry name" value="Glycosyltransferase"/>
    <property type="match status" value="1"/>
</dbReference>
<dbReference type="OMA" id="LHIQNHK"/>
<sequence length="477" mass="51596">MKPRKVVLFPTPVAGHIVAMIELAKQILRHSCSTLSITILQISAPSASPLNSAAASTHAQAVAASGLDIDFVELPPTPSDDAPEGGGLIPTLQYIESQKSSLSKALGSISAAATVCAIVVDVLCLGVSDVPAEIGIPTYVLYTSGAAMLAFLLYLPELHRKHACDFRDLKEILESPGRCPFPASAIPALMREKNNPTHQWFLRASELFSRVDGVLVNTFRELQPRAIKALKDGLCKPGLRTPRDFPIGPLLGLGPATESPDHECIKWLDRQPLASVVFLCFGSMGAFPAEQIAEIARGLEGSGQRFMWSMRIRPKGASQFSEPKDVDPSEVLPEGFLRRTKEKGLVWPKWAPQVAILSHPAVGGFVSHCGWNSTLESVWFGVPMIAWPLYAEQGMNAFELVNDLGLSLGLKKEEEGGELVKGEELEKAVRSLMEGEEGKKVREKMKEAKNMARKAVEEGGSSYSALASLVQGWTNGH</sequence>
<dbReference type="Gramene" id="NC11G0121230.1">
    <property type="protein sequence ID" value="NC11G0121230.1:cds"/>
    <property type="gene ID" value="NC11G0121230"/>
</dbReference>
<comment type="similarity">
    <text evidence="1 4">Belongs to the UDP-glycosyltransferase family.</text>
</comment>
<protein>
    <recommendedName>
        <fullName evidence="5">Glycosyltransferase</fullName>
        <ecNumber evidence="5">2.4.1.-</ecNumber>
    </recommendedName>
</protein>
<proteinExistence type="inferred from homology"/>
<evidence type="ECO:0000256" key="4">
    <source>
        <dbReference type="RuleBase" id="RU003718"/>
    </source>
</evidence>
<dbReference type="AlphaFoldDB" id="A0A5K0XKQ4"/>
<evidence type="ECO:0000256" key="2">
    <source>
        <dbReference type="ARBA" id="ARBA00022676"/>
    </source>
</evidence>
<dbReference type="GO" id="GO:0035251">
    <property type="term" value="F:UDP-glucosyltransferase activity"/>
    <property type="evidence" value="ECO:0007669"/>
    <property type="project" value="InterPro"/>
</dbReference>
<name>A0A5K0XKQ4_9MAGN</name>
<dbReference type="CDD" id="cd03784">
    <property type="entry name" value="GT1_Gtf-like"/>
    <property type="match status" value="1"/>
</dbReference>
<dbReference type="InterPro" id="IPR035595">
    <property type="entry name" value="UDP_glycos_trans_CS"/>
</dbReference>